<dbReference type="Pfam" id="PF23812">
    <property type="entry name" value="Phage_TAC_18"/>
    <property type="match status" value="1"/>
</dbReference>
<reference evidence="2" key="1">
    <citation type="journal article" date="2019" name="Int. J. Syst. Evol. Microbiol.">
        <title>The Global Catalogue of Microorganisms (GCM) 10K type strain sequencing project: providing services to taxonomists for standard genome sequencing and annotation.</title>
        <authorList>
            <consortium name="The Broad Institute Genomics Platform"/>
            <consortium name="The Broad Institute Genome Sequencing Center for Infectious Disease"/>
            <person name="Wu L."/>
            <person name="Ma J."/>
        </authorList>
    </citation>
    <scope>NUCLEOTIDE SEQUENCE [LARGE SCALE GENOMIC DNA]</scope>
    <source>
        <strain evidence="2">JCM 17805</strain>
    </source>
</reference>
<comment type="caution">
    <text evidence="1">The sequence shown here is derived from an EMBL/GenBank/DDBJ whole genome shotgun (WGS) entry which is preliminary data.</text>
</comment>
<evidence type="ECO:0000313" key="1">
    <source>
        <dbReference type="EMBL" id="GAA4652084.1"/>
    </source>
</evidence>
<name>A0ABP8V979_9GAMM</name>
<organism evidence="1 2">
    <name type="scientific">Kistimonas scapharcae</name>
    <dbReference type="NCBI Taxonomy" id="1036133"/>
    <lineage>
        <taxon>Bacteria</taxon>
        <taxon>Pseudomonadati</taxon>
        <taxon>Pseudomonadota</taxon>
        <taxon>Gammaproteobacteria</taxon>
        <taxon>Oceanospirillales</taxon>
        <taxon>Endozoicomonadaceae</taxon>
        <taxon>Kistimonas</taxon>
    </lineage>
</organism>
<dbReference type="Proteomes" id="UP001500604">
    <property type="component" value="Unassembled WGS sequence"/>
</dbReference>
<accession>A0ABP8V979</accession>
<evidence type="ECO:0000313" key="2">
    <source>
        <dbReference type="Proteomes" id="UP001500604"/>
    </source>
</evidence>
<protein>
    <submittedName>
        <fullName evidence="1">Uncharacterized protein</fullName>
    </submittedName>
</protein>
<gene>
    <name evidence="1" type="ORF">GCM10023116_43680</name>
</gene>
<sequence length="100" mass="11807">MRWAECEAELIKPPKGDKTPLKHHLLKVYEATGKKPKQLAEQPEKPQELDYLLGWFYDLHNATRGQITFTEIRNWSELMHVSVRAWEVEVIRRLAVIFAH</sequence>
<keyword evidence="2" id="KW-1185">Reference proteome</keyword>
<dbReference type="InterPro" id="IPR056919">
    <property type="entry name" value="Phage_TAC_18"/>
</dbReference>
<dbReference type="EMBL" id="BAABFL010000468">
    <property type="protein sequence ID" value="GAA4652084.1"/>
    <property type="molecule type" value="Genomic_DNA"/>
</dbReference>
<dbReference type="RefSeq" id="WP_345198581.1">
    <property type="nucleotide sequence ID" value="NZ_BAABFL010000468.1"/>
</dbReference>
<proteinExistence type="predicted"/>